<dbReference type="AlphaFoldDB" id="A0A8X6J3R5"/>
<gene>
    <name evidence="1" type="ORF">NPIL_691691</name>
</gene>
<dbReference type="Proteomes" id="UP000887013">
    <property type="component" value="Unassembled WGS sequence"/>
</dbReference>
<protein>
    <submittedName>
        <fullName evidence="1">Uncharacterized protein</fullName>
    </submittedName>
</protein>
<keyword evidence="2" id="KW-1185">Reference proteome</keyword>
<dbReference type="EMBL" id="BMAW01042009">
    <property type="protein sequence ID" value="GFS31920.1"/>
    <property type="molecule type" value="Genomic_DNA"/>
</dbReference>
<reference evidence="1" key="1">
    <citation type="submission" date="2020-08" db="EMBL/GenBank/DDBJ databases">
        <title>Multicomponent nature underlies the extraordinary mechanical properties of spider dragline silk.</title>
        <authorList>
            <person name="Kono N."/>
            <person name="Nakamura H."/>
            <person name="Mori M."/>
            <person name="Yoshida Y."/>
            <person name="Ohtoshi R."/>
            <person name="Malay A.D."/>
            <person name="Moran D.A.P."/>
            <person name="Tomita M."/>
            <person name="Numata K."/>
            <person name="Arakawa K."/>
        </authorList>
    </citation>
    <scope>NUCLEOTIDE SEQUENCE</scope>
</reference>
<proteinExistence type="predicted"/>
<accession>A0A8X6J3R5</accession>
<evidence type="ECO:0000313" key="1">
    <source>
        <dbReference type="EMBL" id="GFS31920.1"/>
    </source>
</evidence>
<comment type="caution">
    <text evidence="1">The sequence shown here is derived from an EMBL/GenBank/DDBJ whole genome shotgun (WGS) entry which is preliminary data.</text>
</comment>
<evidence type="ECO:0000313" key="2">
    <source>
        <dbReference type="Proteomes" id="UP000887013"/>
    </source>
</evidence>
<name>A0A8X6J3R5_NEPPI</name>
<sequence>MVAWIKVFLSVLHDLQEGIYDLNCQMLPFPLEKTPSHNSNFECCLLFSFVRCHYGSFDLVTLEEPPEMH</sequence>
<organism evidence="1 2">
    <name type="scientific">Nephila pilipes</name>
    <name type="common">Giant wood spider</name>
    <name type="synonym">Nephila maculata</name>
    <dbReference type="NCBI Taxonomy" id="299642"/>
    <lineage>
        <taxon>Eukaryota</taxon>
        <taxon>Metazoa</taxon>
        <taxon>Ecdysozoa</taxon>
        <taxon>Arthropoda</taxon>
        <taxon>Chelicerata</taxon>
        <taxon>Arachnida</taxon>
        <taxon>Araneae</taxon>
        <taxon>Araneomorphae</taxon>
        <taxon>Entelegynae</taxon>
        <taxon>Araneoidea</taxon>
        <taxon>Nephilidae</taxon>
        <taxon>Nephila</taxon>
    </lineage>
</organism>